<dbReference type="InterPro" id="IPR001054">
    <property type="entry name" value="A/G_cyclase"/>
</dbReference>
<organism evidence="4 5">
    <name type="scientific">Paractinoplanes brasiliensis</name>
    <dbReference type="NCBI Taxonomy" id="52695"/>
    <lineage>
        <taxon>Bacteria</taxon>
        <taxon>Bacillati</taxon>
        <taxon>Actinomycetota</taxon>
        <taxon>Actinomycetes</taxon>
        <taxon>Micromonosporales</taxon>
        <taxon>Micromonosporaceae</taxon>
        <taxon>Paractinoplanes</taxon>
    </lineage>
</organism>
<gene>
    <name evidence="4" type="ORF">C8E87_8002</name>
</gene>
<evidence type="ECO:0000313" key="4">
    <source>
        <dbReference type="EMBL" id="TDO32537.1"/>
    </source>
</evidence>
<dbReference type="GO" id="GO:0009190">
    <property type="term" value="P:cyclic nucleotide biosynthetic process"/>
    <property type="evidence" value="ECO:0007669"/>
    <property type="project" value="InterPro"/>
</dbReference>
<dbReference type="SMART" id="SM01043">
    <property type="entry name" value="BTAD"/>
    <property type="match status" value="1"/>
</dbReference>
<dbReference type="InterPro" id="IPR029787">
    <property type="entry name" value="Nucleotide_cyclase"/>
</dbReference>
<reference evidence="4 5" key="1">
    <citation type="submission" date="2019-03" db="EMBL/GenBank/DDBJ databases">
        <title>Sequencing the genomes of 1000 actinobacteria strains.</title>
        <authorList>
            <person name="Klenk H.-P."/>
        </authorList>
    </citation>
    <scope>NUCLEOTIDE SEQUENCE [LARGE SCALE GENOMIC DNA]</scope>
    <source>
        <strain evidence="4 5">DSM 43805</strain>
    </source>
</reference>
<dbReference type="Proteomes" id="UP000294901">
    <property type="component" value="Unassembled WGS sequence"/>
</dbReference>
<dbReference type="RefSeq" id="WP_166661434.1">
    <property type="nucleotide sequence ID" value="NZ_BOMD01000033.1"/>
</dbReference>
<dbReference type="EMBL" id="SNWR01000002">
    <property type="protein sequence ID" value="TDO32537.1"/>
    <property type="molecule type" value="Genomic_DNA"/>
</dbReference>
<evidence type="ECO:0000256" key="2">
    <source>
        <dbReference type="ARBA" id="ARBA00022840"/>
    </source>
</evidence>
<dbReference type="InterPro" id="IPR041664">
    <property type="entry name" value="AAA_16"/>
</dbReference>
<dbReference type="SUPFAM" id="SSF55073">
    <property type="entry name" value="Nucleotide cyclase"/>
    <property type="match status" value="1"/>
</dbReference>
<dbReference type="InterPro" id="IPR005158">
    <property type="entry name" value="BTAD"/>
</dbReference>
<keyword evidence="2" id="KW-0067">ATP-binding</keyword>
<evidence type="ECO:0000256" key="1">
    <source>
        <dbReference type="ARBA" id="ARBA00022741"/>
    </source>
</evidence>
<dbReference type="GO" id="GO:0035556">
    <property type="term" value="P:intracellular signal transduction"/>
    <property type="evidence" value="ECO:0007669"/>
    <property type="project" value="InterPro"/>
</dbReference>
<evidence type="ECO:0000259" key="3">
    <source>
        <dbReference type="PROSITE" id="PS50125"/>
    </source>
</evidence>
<dbReference type="PROSITE" id="PS50125">
    <property type="entry name" value="GUANYLATE_CYCLASE_2"/>
    <property type="match status" value="1"/>
</dbReference>
<keyword evidence="1" id="KW-0547">Nucleotide-binding</keyword>
<protein>
    <submittedName>
        <fullName evidence="4">Transcriptional activator</fullName>
    </submittedName>
</protein>
<dbReference type="InterPro" id="IPR036388">
    <property type="entry name" value="WH-like_DNA-bd_sf"/>
</dbReference>
<proteinExistence type="predicted"/>
<dbReference type="InterPro" id="IPR027417">
    <property type="entry name" value="P-loop_NTPase"/>
</dbReference>
<dbReference type="GO" id="GO:0004016">
    <property type="term" value="F:adenylate cyclase activity"/>
    <property type="evidence" value="ECO:0007669"/>
    <property type="project" value="UniProtKB-ARBA"/>
</dbReference>
<dbReference type="Pfam" id="PF13191">
    <property type="entry name" value="AAA_16"/>
    <property type="match status" value="1"/>
</dbReference>
<dbReference type="SUPFAM" id="SSF48452">
    <property type="entry name" value="TPR-like"/>
    <property type="match status" value="2"/>
</dbReference>
<sequence length="1218" mass="131156">MPADLRLHLLGGFRAEVAGRTVADHEWQRSGAIGLVKVLALHGPRLHRDQVTDLLWPEAETTLGTSRLNKALHFARRVLGSDRLLLRDDMISLDPAGLWIDVDAFEQAARDGDTAGALALYPGDLLPENRFDGWAESRRTQLRETVVPLLIERGGRADLERVVELDPLREDAYAGLMRLEAAQGHRHLAVRWYDRLAETLRSELGVEPHDDVKRLHASLTPPAAEPRVTEERKLVTVLDADLRGVRGQAADADPERARREIAGWTAQLTEIVTRWGGAAQPVIGGGVIGLFGYPDACEDHAARALWAGHEIHGRFPIPIRLGADTGEIIAPAAGEGALPQVCGAVLDAAARLRAVAAPGSLLATGRTCRAATPHGTFQFAAEPARLPGEAPASPVARTTDDGRRLVSASRAVAEDAAEPAMVGRDAELSAVLSLVDQAAAGGVPRLVTVTGPAGIGKSRMVREVIARRPGMRVLRGRCLAAGDGITYWALGEILREACGITLADSGEVAHRRLREALAPALPDRTIHALATTAGIRLPGNPLDDADPRDVDDELGRAWPRLATALAVREPLLLVVEDLHWAGAPLIAMLSRLVARAEGPVVVLTTARPEYEQPQPSDVVFLRALPDADCSALLEALPHRITPEDGKRILARADGNPYFLGQLAAHLAEGGRGALPDTVHSLLAARVDALPAAEKQVLRRAAVIGRVFWAAPLHAEPGRLEALESRGLIRARPASAVAGQDEYAFQHALLRDVAYAGLPRAQRAAGHAEAAAWLEEVARERVGEFIEVIAVHYAAAADGPDAGDWIRGKAFRSLIAAGVSARRRYAVRRALDLHRRAIPYASNRAERAEALEAIGDDHESAYAGDEAITAWREAITALPKDDRRARLCLKTAQMVIARWGGFRTPADPALGDRVVGEGLAAVTDPSTKAQLLALRALCGGRWAWTGHPDPVPVRERRRAATEASVLAGRLGSASLRGMAMLGVAAVHFQEERYEDAVEAVLQEVALVEQEGRDRDRALGHLIACLLVGGVRGEYEPALEHALRSYEWARALSPHDRLHGTAVVMICLEQLGRYDEVDPYLDEHLRVRQGPVAEMSCPYIRSGPLAGALALAHRGEPGRARSVAATVTPDLVHPGNAEVLRSRLALALGDVETARSLAERMVGMNRRPGPEEIPHEALALMQALEASGDRGALTAFLPRARATSRYLAVLKRECDRAEQR</sequence>
<dbReference type="Gene3D" id="1.25.40.10">
    <property type="entry name" value="Tetratricopeptide repeat domain"/>
    <property type="match status" value="2"/>
</dbReference>
<dbReference type="SUPFAM" id="SSF52540">
    <property type="entry name" value="P-loop containing nucleoside triphosphate hydrolases"/>
    <property type="match status" value="1"/>
</dbReference>
<dbReference type="Pfam" id="PF03704">
    <property type="entry name" value="BTAD"/>
    <property type="match status" value="1"/>
</dbReference>
<dbReference type="PANTHER" id="PTHR16305">
    <property type="entry name" value="TESTICULAR SOLUBLE ADENYLYL CYCLASE"/>
    <property type="match status" value="1"/>
</dbReference>
<dbReference type="InterPro" id="IPR011990">
    <property type="entry name" value="TPR-like_helical_dom_sf"/>
</dbReference>
<dbReference type="PANTHER" id="PTHR16305:SF28">
    <property type="entry name" value="GUANYLATE CYCLASE DOMAIN-CONTAINING PROTEIN"/>
    <property type="match status" value="1"/>
</dbReference>
<dbReference type="GO" id="GO:0005737">
    <property type="term" value="C:cytoplasm"/>
    <property type="evidence" value="ECO:0007669"/>
    <property type="project" value="TreeGrafter"/>
</dbReference>
<name>A0A4R6JBA4_9ACTN</name>
<evidence type="ECO:0000313" key="5">
    <source>
        <dbReference type="Proteomes" id="UP000294901"/>
    </source>
</evidence>
<comment type="caution">
    <text evidence="4">The sequence shown here is derived from an EMBL/GenBank/DDBJ whole genome shotgun (WGS) entry which is preliminary data.</text>
</comment>
<keyword evidence="5" id="KW-1185">Reference proteome</keyword>
<feature type="domain" description="Guanylate cyclase" evidence="3">
    <location>
        <begin position="236"/>
        <end position="353"/>
    </location>
</feature>
<dbReference type="Gene3D" id="1.10.10.10">
    <property type="entry name" value="Winged helix-like DNA-binding domain superfamily/Winged helix DNA-binding domain"/>
    <property type="match status" value="1"/>
</dbReference>
<accession>A0A4R6JBA4</accession>
<dbReference type="GO" id="GO:0005524">
    <property type="term" value="F:ATP binding"/>
    <property type="evidence" value="ECO:0007669"/>
    <property type="project" value="UniProtKB-KW"/>
</dbReference>
<dbReference type="AlphaFoldDB" id="A0A4R6JBA4"/>